<dbReference type="InterPro" id="IPR050881">
    <property type="entry name" value="LL-DAP_aminotransferase"/>
</dbReference>
<dbReference type="PANTHER" id="PTHR42832">
    <property type="entry name" value="AMINO ACID AMINOTRANSFERASE"/>
    <property type="match status" value="1"/>
</dbReference>
<reference evidence="5" key="1">
    <citation type="submission" date="2024-05" db="EMBL/GenBank/DDBJ databases">
        <title>Planctomycetes of the genus Singulisphaera possess chitinolytic capabilities.</title>
        <authorList>
            <person name="Ivanova A."/>
        </authorList>
    </citation>
    <scope>NUCLEOTIDE SEQUENCE</scope>
    <source>
        <strain evidence="5">Ch08T</strain>
    </source>
</reference>
<evidence type="ECO:0000259" key="4">
    <source>
        <dbReference type="Pfam" id="PF00155"/>
    </source>
</evidence>
<dbReference type="RefSeq" id="WP_406701101.1">
    <property type="nucleotide sequence ID" value="NZ_CP155447.1"/>
</dbReference>
<dbReference type="PANTHER" id="PTHR42832:SF1">
    <property type="entry name" value="GLUTAMATE-PYRUVATE AMINOTRANSFERASE ALAC"/>
    <property type="match status" value="1"/>
</dbReference>
<comment type="cofactor">
    <cofactor evidence="1">
        <name>pyridoxal 5'-phosphate</name>
        <dbReference type="ChEBI" id="CHEBI:597326"/>
    </cofactor>
</comment>
<dbReference type="Gene3D" id="3.90.1150.10">
    <property type="entry name" value="Aspartate Aminotransferase, domain 1"/>
    <property type="match status" value="1"/>
</dbReference>
<evidence type="ECO:0000256" key="2">
    <source>
        <dbReference type="ARBA" id="ARBA00022576"/>
    </source>
</evidence>
<accession>A0AAU7CTK2</accession>
<dbReference type="Gene3D" id="3.40.640.10">
    <property type="entry name" value="Type I PLP-dependent aspartate aminotransferase-like (Major domain)"/>
    <property type="match status" value="1"/>
</dbReference>
<dbReference type="InterPro" id="IPR015424">
    <property type="entry name" value="PyrdxlP-dep_Trfase"/>
</dbReference>
<dbReference type="GO" id="GO:0030170">
    <property type="term" value="F:pyridoxal phosphate binding"/>
    <property type="evidence" value="ECO:0007669"/>
    <property type="project" value="InterPro"/>
</dbReference>
<dbReference type="AlphaFoldDB" id="A0AAU7CTK2"/>
<dbReference type="InterPro" id="IPR004839">
    <property type="entry name" value="Aminotransferase_I/II_large"/>
</dbReference>
<dbReference type="InterPro" id="IPR015421">
    <property type="entry name" value="PyrdxlP-dep_Trfase_major"/>
</dbReference>
<dbReference type="SUPFAM" id="SSF53383">
    <property type="entry name" value="PLP-dependent transferases"/>
    <property type="match status" value="1"/>
</dbReference>
<dbReference type="InterPro" id="IPR015422">
    <property type="entry name" value="PyrdxlP-dep_Trfase_small"/>
</dbReference>
<dbReference type="Pfam" id="PF00155">
    <property type="entry name" value="Aminotran_1_2"/>
    <property type="match status" value="1"/>
</dbReference>
<dbReference type="GO" id="GO:0008483">
    <property type="term" value="F:transaminase activity"/>
    <property type="evidence" value="ECO:0007669"/>
    <property type="project" value="UniProtKB-KW"/>
</dbReference>
<protein>
    <submittedName>
        <fullName evidence="5">Aminotransferase class I/II-fold pyridoxal phosphate-dependent enzyme</fullName>
    </submittedName>
</protein>
<proteinExistence type="predicted"/>
<dbReference type="EMBL" id="CP155447">
    <property type="protein sequence ID" value="XBH08270.1"/>
    <property type="molecule type" value="Genomic_DNA"/>
</dbReference>
<keyword evidence="2 5" id="KW-0032">Aminotransferase</keyword>
<evidence type="ECO:0000313" key="5">
    <source>
        <dbReference type="EMBL" id="XBH08270.1"/>
    </source>
</evidence>
<evidence type="ECO:0000256" key="3">
    <source>
        <dbReference type="ARBA" id="ARBA00022679"/>
    </source>
</evidence>
<dbReference type="CDD" id="cd00609">
    <property type="entry name" value="AAT_like"/>
    <property type="match status" value="1"/>
</dbReference>
<gene>
    <name evidence="5" type="ORF">V5E97_20175</name>
</gene>
<sequence length="411" mass="45592">MSDPTTNPDSVDPEDIEFAPRVRGLPPYLFGKINELKYRKRRDGIDVIDLGMGNPTDPPEEWVVDKLCEAARDSRNHRYSVASGVYNLRREVAVRYESRFGVSLDPDHEVVATIGSKEGFSHMCLALLGPGDTALVPAPSFPIHVHAIALASANVIALDVRDSQAFLANVARVCESLFPRPKILVLNYPHNPTATVVDRAFFEEIVALAKKYHFFVISDFAYGDISFDGWQAPSFLSVPGAKDVGCEFTTMSKGYNMAGWRVGFAAGNRQMLNALKAIKGYYDYGIFQAVQIAAIVALRHGEPGRLAQVAEYQMRRDVLVDSLNRLGWQVDRPKASMFVWAAIPEPWRSKMGSIDFAMKLLEEAEVAVSPGRGFGEAGEGYLRLALIENEQRLRQAVRQIGRCLKPEKAIS</sequence>
<feature type="domain" description="Aminotransferase class I/classII large" evidence="4">
    <location>
        <begin position="46"/>
        <end position="400"/>
    </location>
</feature>
<name>A0AAU7CTK2_9BACT</name>
<organism evidence="5">
    <name type="scientific">Singulisphaera sp. Ch08</name>
    <dbReference type="NCBI Taxonomy" id="3120278"/>
    <lineage>
        <taxon>Bacteria</taxon>
        <taxon>Pseudomonadati</taxon>
        <taxon>Planctomycetota</taxon>
        <taxon>Planctomycetia</taxon>
        <taxon>Isosphaerales</taxon>
        <taxon>Isosphaeraceae</taxon>
        <taxon>Singulisphaera</taxon>
    </lineage>
</organism>
<evidence type="ECO:0000256" key="1">
    <source>
        <dbReference type="ARBA" id="ARBA00001933"/>
    </source>
</evidence>
<keyword evidence="3" id="KW-0808">Transferase</keyword>